<dbReference type="NCBIfam" id="NF009352">
    <property type="entry name" value="PRK12708.1-4"/>
    <property type="match status" value="1"/>
</dbReference>
<evidence type="ECO:0000259" key="2">
    <source>
        <dbReference type="Pfam" id="PF10135"/>
    </source>
</evidence>
<feature type="domain" description="Flagellar protein FlgJ N-terminal" evidence="2">
    <location>
        <begin position="45"/>
        <end position="96"/>
    </location>
</feature>
<accession>A0ABN4YDA2</accession>
<keyword evidence="1" id="KW-1005">Bacterial flagellum biogenesis</keyword>
<proteinExistence type="predicted"/>
<reference evidence="3 4" key="1">
    <citation type="submission" date="2017-03" db="EMBL/GenBank/DDBJ databases">
        <title>Genome sequencing of Shewanella japonica KCTC 22435.</title>
        <authorList>
            <person name="Kim K.M."/>
        </authorList>
    </citation>
    <scope>NUCLEOTIDE SEQUENCE [LARGE SCALE GENOMIC DNA]</scope>
    <source>
        <strain evidence="3 4">KCTC 22435</strain>
    </source>
</reference>
<keyword evidence="3" id="KW-0969">Cilium</keyword>
<organism evidence="3 4">
    <name type="scientific">Shewanella japonica</name>
    <dbReference type="NCBI Taxonomy" id="93973"/>
    <lineage>
        <taxon>Bacteria</taxon>
        <taxon>Pseudomonadati</taxon>
        <taxon>Pseudomonadota</taxon>
        <taxon>Gammaproteobacteria</taxon>
        <taxon>Alteromonadales</taxon>
        <taxon>Shewanellaceae</taxon>
        <taxon>Shewanella</taxon>
    </lineage>
</organism>
<dbReference type="EMBL" id="CP020472">
    <property type="protein sequence ID" value="ARD20628.1"/>
    <property type="molecule type" value="Genomic_DNA"/>
</dbReference>
<keyword evidence="3" id="KW-0282">Flagellum</keyword>
<dbReference type="Pfam" id="PF10135">
    <property type="entry name" value="Rod-binding"/>
    <property type="match status" value="1"/>
</dbReference>
<keyword evidence="3" id="KW-0966">Cell projection</keyword>
<protein>
    <submittedName>
        <fullName evidence="3">Flagellar protein FlgJ</fullName>
    </submittedName>
</protein>
<name>A0ABN4YDA2_9GAMM</name>
<evidence type="ECO:0000313" key="3">
    <source>
        <dbReference type="EMBL" id="ARD20628.1"/>
    </source>
</evidence>
<dbReference type="RefSeq" id="WP_080914657.1">
    <property type="nucleotide sequence ID" value="NZ_CP020472.1"/>
</dbReference>
<dbReference type="Proteomes" id="UP000191820">
    <property type="component" value="Chromosome"/>
</dbReference>
<dbReference type="InterPro" id="IPR019301">
    <property type="entry name" value="Flagellar_prot_FlgJ_N"/>
</dbReference>
<evidence type="ECO:0000313" key="4">
    <source>
        <dbReference type="Proteomes" id="UP000191820"/>
    </source>
</evidence>
<keyword evidence="4" id="KW-1185">Reference proteome</keyword>
<evidence type="ECO:0000256" key="1">
    <source>
        <dbReference type="ARBA" id="ARBA00022795"/>
    </source>
</evidence>
<gene>
    <name evidence="3" type="ORF">SJ2017_0280</name>
</gene>
<sequence>MKLDNNHGYLNNLNAKDLIEANGEHGALELVSQQFEAQFLQTVLKQMRSASDVMADKNSPLSSQNDGMYRDWHDAELAGRLSQLQSTGLASVMTKQLSAGLKSAPDSVASNNHTEHVTQVENTSAQIPAKTEQSSVMTVNTTAMQPALNIPLMAKPNK</sequence>